<dbReference type="InterPro" id="IPR015424">
    <property type="entry name" value="PyrdxlP-dep_Trfase"/>
</dbReference>
<dbReference type="EMBL" id="LAYY01000003">
    <property type="protein sequence ID" value="KKK39308.1"/>
    <property type="molecule type" value="Genomic_DNA"/>
</dbReference>
<dbReference type="CDD" id="cd00609">
    <property type="entry name" value="AAT_like"/>
    <property type="match status" value="1"/>
</dbReference>
<feature type="domain" description="Aminotransferase class I/classII large" evidence="6">
    <location>
        <begin position="33"/>
        <end position="384"/>
    </location>
</feature>
<dbReference type="Gene3D" id="3.40.640.10">
    <property type="entry name" value="Type I PLP-dependent aspartate aminotransferase-like (Major domain)"/>
    <property type="match status" value="1"/>
</dbReference>
<proteinExistence type="inferred from homology"/>
<dbReference type="InterPro" id="IPR051798">
    <property type="entry name" value="Class-II_PLP-Dep_Aminotrans"/>
</dbReference>
<evidence type="ECO:0000256" key="3">
    <source>
        <dbReference type="ARBA" id="ARBA00022898"/>
    </source>
</evidence>
<dbReference type="EC" id="4.4.1.13" evidence="2"/>
<evidence type="ECO:0000256" key="4">
    <source>
        <dbReference type="ARBA" id="ARBA00023239"/>
    </source>
</evidence>
<reference evidence="7 8" key="1">
    <citation type="submission" date="2015-04" db="EMBL/GenBank/DDBJ databases">
        <title>Taxonomic description and genome sequence of Bacillus campisalis sp. nov., a novel member of the genus Bacillus isolated from solar saltern.</title>
        <authorList>
            <person name="Mathan Kumar R."/>
            <person name="Kaur G."/>
            <person name="Kumar A."/>
            <person name="Singh N.K."/>
            <person name="Kaur N."/>
            <person name="Kumar N."/>
            <person name="Mayilraj S."/>
        </authorList>
    </citation>
    <scope>NUCLEOTIDE SEQUENCE [LARGE SCALE GENOMIC DNA]</scope>
    <source>
        <strain evidence="7 8">SA2-6</strain>
    </source>
</reference>
<evidence type="ECO:0000256" key="2">
    <source>
        <dbReference type="ARBA" id="ARBA00012224"/>
    </source>
</evidence>
<dbReference type="InterPro" id="IPR015421">
    <property type="entry name" value="PyrdxlP-dep_Trfase_major"/>
</dbReference>
<dbReference type="PATRIC" id="fig|1408103.3.peg.790"/>
<evidence type="ECO:0000313" key="7">
    <source>
        <dbReference type="EMBL" id="KKK39308.1"/>
    </source>
</evidence>
<name>A0A0M2SYQ2_9BACI</name>
<dbReference type="InterPro" id="IPR027619">
    <property type="entry name" value="C-S_lyase_PatB-like"/>
</dbReference>
<evidence type="ECO:0000256" key="1">
    <source>
        <dbReference type="ARBA" id="ARBA00001933"/>
    </source>
</evidence>
<dbReference type="Gene3D" id="3.90.1150.10">
    <property type="entry name" value="Aspartate Aminotransferase, domain 1"/>
    <property type="match status" value="1"/>
</dbReference>
<keyword evidence="3" id="KW-0663">Pyridoxal phosphate</keyword>
<keyword evidence="4 7" id="KW-0456">Lyase</keyword>
<accession>A0A0M2SYQ2</accession>
<dbReference type="PANTHER" id="PTHR43525:SF1">
    <property type="entry name" value="PROTEIN MALY"/>
    <property type="match status" value="1"/>
</dbReference>
<comment type="caution">
    <text evidence="7">The sequence shown here is derived from an EMBL/GenBank/DDBJ whole genome shotgun (WGS) entry which is preliminary data.</text>
</comment>
<dbReference type="InterPro" id="IPR015422">
    <property type="entry name" value="PyrdxlP-dep_Trfase_small"/>
</dbReference>
<dbReference type="AlphaFoldDB" id="A0A0M2SYQ2"/>
<evidence type="ECO:0000256" key="5">
    <source>
        <dbReference type="ARBA" id="ARBA00037974"/>
    </source>
</evidence>
<dbReference type="GO" id="GO:0030170">
    <property type="term" value="F:pyridoxal phosphate binding"/>
    <property type="evidence" value="ECO:0007669"/>
    <property type="project" value="InterPro"/>
</dbReference>
<dbReference type="Proteomes" id="UP000034166">
    <property type="component" value="Unassembled WGS sequence"/>
</dbReference>
<dbReference type="OrthoDB" id="9802872at2"/>
<dbReference type="GO" id="GO:0047804">
    <property type="term" value="F:cysteine-S-conjugate beta-lyase activity"/>
    <property type="evidence" value="ECO:0007669"/>
    <property type="project" value="UniProtKB-EC"/>
</dbReference>
<evidence type="ECO:0000259" key="6">
    <source>
        <dbReference type="Pfam" id="PF00155"/>
    </source>
</evidence>
<dbReference type="InterPro" id="IPR004839">
    <property type="entry name" value="Aminotransferase_I/II_large"/>
</dbReference>
<sequence>MGSYDFNQNIDRKSTASVKWEMVKQVFGEEDVLPMWVADMDFLPPREVVEAIKNRVDHGIYGYTFVRQEAGEAVAGWQKKRHGWDIDPSWIVYSPGVVPTIALAIQAYTEPGDKVMLQSPVYTPFFDMAKVNGRTVVNSQLKLIGDTYEIDFEDFEQQLKDGVKLFLLCNPHNPGGRVWREEELIKIGDLCLQYGCLILADEIHSDLVFKPNKHIPIASIKEEYKKIVLTGIAPSKTFNIAGLQSSAVVIPDKELRRKFTEQQKMQGFFSLNVFGITAMEAAYLHGEPWLEELLVYLKENTGEAVSFIKAELPDIKPVVPEATYLLWLDCRQTGWSDEEIKERLLKKGKLGLNLGTGYGPGGEGFVRMNLACPREILREGLNRLKISFT</sequence>
<protein>
    <recommendedName>
        <fullName evidence="2">cysteine-S-conjugate beta-lyase</fullName>
        <ecNumber evidence="2">4.4.1.13</ecNumber>
    </recommendedName>
</protein>
<dbReference type="Pfam" id="PF00155">
    <property type="entry name" value="Aminotran_1_2"/>
    <property type="match status" value="1"/>
</dbReference>
<comment type="similarity">
    <text evidence="5">Belongs to the class-II pyridoxal-phosphate-dependent aminotransferase family. MalY/PatB cystathionine beta-lyase subfamily.</text>
</comment>
<comment type="cofactor">
    <cofactor evidence="1">
        <name>pyridoxal 5'-phosphate</name>
        <dbReference type="ChEBI" id="CHEBI:597326"/>
    </cofactor>
</comment>
<evidence type="ECO:0000313" key="8">
    <source>
        <dbReference type="Proteomes" id="UP000034166"/>
    </source>
</evidence>
<gene>
    <name evidence="7" type="ORF">WQ57_03500</name>
</gene>
<dbReference type="SUPFAM" id="SSF53383">
    <property type="entry name" value="PLP-dependent transferases"/>
    <property type="match status" value="1"/>
</dbReference>
<dbReference type="RefSeq" id="WP_046522343.1">
    <property type="nucleotide sequence ID" value="NZ_LAYY01000003.1"/>
</dbReference>
<dbReference type="PANTHER" id="PTHR43525">
    <property type="entry name" value="PROTEIN MALY"/>
    <property type="match status" value="1"/>
</dbReference>
<keyword evidence="8" id="KW-1185">Reference proteome</keyword>
<organism evidence="7 8">
    <name type="scientific">Mesobacillus campisalis</name>
    <dbReference type="NCBI Taxonomy" id="1408103"/>
    <lineage>
        <taxon>Bacteria</taxon>
        <taxon>Bacillati</taxon>
        <taxon>Bacillota</taxon>
        <taxon>Bacilli</taxon>
        <taxon>Bacillales</taxon>
        <taxon>Bacillaceae</taxon>
        <taxon>Mesobacillus</taxon>
    </lineage>
</organism>
<dbReference type="NCBIfam" id="TIGR04350">
    <property type="entry name" value="C_S_lyase_PatB"/>
    <property type="match status" value="1"/>
</dbReference>